<protein>
    <submittedName>
        <fullName evidence="1">Uncharacterized protein</fullName>
    </submittedName>
</protein>
<name>A0A0L0CZN5_PLAFA</name>
<accession>A0A0L0CZN5</accession>
<proteinExistence type="predicted"/>
<sequence length="82" mass="10137">MDQKVWELYLNILNLSSFIKNNKDRQNIFEKNEYIKKSFSLLQNFYTENAKRYIWNIHEFLSFFVDDFKLSVDDFSDDFLDF</sequence>
<reference evidence="2" key="1">
    <citation type="submission" date="2015-07" db="EMBL/GenBank/DDBJ databases">
        <title>Annotation of Plasmodium falciparum RAJ116.</title>
        <authorList>
            <consortium name="The Broad Institute Genome Sequencing Platform"/>
            <person name="Volkman S.K."/>
            <person name="Neafsey D.E."/>
            <person name="Dash A.P."/>
            <person name="Chitnis C.E."/>
            <person name="Hartl D.L."/>
            <person name="Young S.K."/>
            <person name="Zeng Q."/>
            <person name="Koehrsen M."/>
            <person name="Alvarado L."/>
            <person name="Berlin A."/>
            <person name="Borenstein D."/>
            <person name="Chapman S.B."/>
            <person name="Chen Z."/>
            <person name="Engels R."/>
            <person name="Freedman E."/>
            <person name="Gellesch M."/>
            <person name="Goldberg J."/>
            <person name="Griggs A."/>
            <person name="Gujja S."/>
            <person name="Heilman E.R."/>
            <person name="Heiman D.I."/>
            <person name="Howarth C."/>
            <person name="Jen D."/>
            <person name="Larson L."/>
            <person name="Mehta T."/>
            <person name="Neiman D."/>
            <person name="Park D."/>
            <person name="Pearson M."/>
            <person name="Roberts A."/>
            <person name="Saif S."/>
            <person name="Shea T."/>
            <person name="Shenoy N."/>
            <person name="Sisk P."/>
            <person name="Stolte C."/>
            <person name="Sykes S."/>
            <person name="Walk T."/>
            <person name="White J."/>
            <person name="Yandava C."/>
            <person name="Haas B."/>
            <person name="Henn M.R."/>
            <person name="Nusbaum C."/>
            <person name="Birren B."/>
        </authorList>
    </citation>
    <scope>NUCLEOTIDE SEQUENCE [LARGE SCALE GENOMIC DNA]</scope>
    <source>
        <strain evidence="2">RAJ116</strain>
    </source>
</reference>
<reference evidence="2" key="2">
    <citation type="submission" date="2015-07" db="EMBL/GenBank/DDBJ databases">
        <title>The genome sequence of Plasmodium falciparum RAJ116.</title>
        <authorList>
            <consortium name="The Broad Institute Genome Sequencing Platform"/>
            <person name="Volkman S.K."/>
            <person name="Neafsey D.E."/>
            <person name="Dash A.P."/>
            <person name="Chitnis C.E."/>
            <person name="Hartl D.L."/>
            <person name="Young S.K."/>
            <person name="Kodira C.D."/>
            <person name="Zeng Q."/>
            <person name="Koehrsen M."/>
            <person name="Godfrey P."/>
            <person name="Alvarado L."/>
            <person name="Berlin A."/>
            <person name="Borenstein D."/>
            <person name="Chen Z."/>
            <person name="Engels R."/>
            <person name="Freedman E."/>
            <person name="Gellesch M."/>
            <person name="Goldberg J."/>
            <person name="Griggs A."/>
            <person name="Gujja S."/>
            <person name="Heiman D."/>
            <person name="Hepburn T."/>
            <person name="Howarth C."/>
            <person name="Jen D."/>
            <person name="Larson L."/>
            <person name="Lewis B."/>
            <person name="Mehta T."/>
            <person name="Park D."/>
            <person name="Pearson M."/>
            <person name="Roberts A."/>
            <person name="Saif S."/>
            <person name="Shea T."/>
            <person name="Shenoy N."/>
            <person name="Sisk P."/>
            <person name="Stolte C."/>
            <person name="Sykes S."/>
            <person name="Walk T."/>
            <person name="White J."/>
            <person name="Yandava C."/>
            <person name="Wirth D.F."/>
            <person name="Nusbaum C."/>
            <person name="Birren B."/>
        </authorList>
    </citation>
    <scope>NUCLEOTIDE SEQUENCE [LARGE SCALE GENOMIC DNA]</scope>
    <source>
        <strain evidence="2">RAJ116</strain>
    </source>
</reference>
<dbReference type="AlphaFoldDB" id="A0A0L0CZN5"/>
<organism evidence="1 2">
    <name type="scientific">Plasmodium falciparum RAJ116</name>
    <dbReference type="NCBI Taxonomy" id="580058"/>
    <lineage>
        <taxon>Eukaryota</taxon>
        <taxon>Sar</taxon>
        <taxon>Alveolata</taxon>
        <taxon>Apicomplexa</taxon>
        <taxon>Aconoidasida</taxon>
        <taxon>Haemosporida</taxon>
        <taxon>Plasmodiidae</taxon>
        <taxon>Plasmodium</taxon>
        <taxon>Plasmodium (Laverania)</taxon>
    </lineage>
</organism>
<dbReference type="OrthoDB" id="376157at2759"/>
<dbReference type="Proteomes" id="UP000054566">
    <property type="component" value="Unassembled WGS sequence"/>
</dbReference>
<dbReference type="EMBL" id="GG664679">
    <property type="protein sequence ID" value="KNC37773.1"/>
    <property type="molecule type" value="Genomic_DNA"/>
</dbReference>
<gene>
    <name evidence="1" type="ORF">PFLG_02840</name>
</gene>
<evidence type="ECO:0000313" key="2">
    <source>
        <dbReference type="Proteomes" id="UP000054566"/>
    </source>
</evidence>
<evidence type="ECO:0000313" key="1">
    <source>
        <dbReference type="EMBL" id="KNC37773.1"/>
    </source>
</evidence>